<dbReference type="AlphaFoldDB" id="A0A174WEM9"/>
<dbReference type="PANTHER" id="PTHR37299:SF1">
    <property type="entry name" value="STAGE 0 SPORULATION PROTEIN A HOMOLOG"/>
    <property type="match status" value="1"/>
</dbReference>
<feature type="domain" description="HTH LytTR-type" evidence="1">
    <location>
        <begin position="131"/>
        <end position="230"/>
    </location>
</feature>
<dbReference type="GeneID" id="93152428"/>
<gene>
    <name evidence="2" type="ORF">CE91St55_35800</name>
    <name evidence="3" type="ORF">GNE07_23820</name>
</gene>
<dbReference type="InterPro" id="IPR046947">
    <property type="entry name" value="LytR-like"/>
</dbReference>
<evidence type="ECO:0000313" key="4">
    <source>
        <dbReference type="Proteomes" id="UP000434223"/>
    </source>
</evidence>
<name>A0A174WEM9_9FIRM</name>
<dbReference type="EMBL" id="WNME01000021">
    <property type="protein sequence ID" value="MUB66054.1"/>
    <property type="molecule type" value="Genomic_DNA"/>
</dbReference>
<dbReference type="RefSeq" id="WP_006774635.1">
    <property type="nucleotide sequence ID" value="NZ_BQNJ01000001.1"/>
</dbReference>
<dbReference type="OrthoDB" id="9802383at2"/>
<dbReference type="InterPro" id="IPR007492">
    <property type="entry name" value="LytTR_DNA-bd_dom"/>
</dbReference>
<dbReference type="Proteomes" id="UP001055091">
    <property type="component" value="Unassembled WGS sequence"/>
</dbReference>
<evidence type="ECO:0000259" key="1">
    <source>
        <dbReference type="PROSITE" id="PS50930"/>
    </source>
</evidence>
<dbReference type="Pfam" id="PF04397">
    <property type="entry name" value="LytTR"/>
    <property type="match status" value="1"/>
</dbReference>
<protein>
    <submittedName>
        <fullName evidence="3">LytTR family transcriptional regulator</fullName>
    </submittedName>
</protein>
<dbReference type="Gene3D" id="2.40.50.1020">
    <property type="entry name" value="LytTr DNA-binding domain"/>
    <property type="match status" value="1"/>
</dbReference>
<accession>A0A174WEM9</accession>
<sequence>MGKILLYDPEKRFAGLEWALSAGDAADYRALHTFTDKDQLMFYLEEVNEDAEILIVDLVHQKEKGTGVARTCKKKIHHLKLVLVVDRMDWPEHLFDLQPDSLLFSPLDKDEFQRTILRLEQMAQQEYKRCLTLVTKGKIYRIPYQKILYVESMGHQLCVKTWEEEIRSYGKLDDLLDRLPPYFLHCHKSYLINLNYVRQLEMYRIRLEGEEEWIPVSQKYYKHIKNSLLAEAE</sequence>
<dbReference type="PROSITE" id="PS50930">
    <property type="entry name" value="HTH_LYTTR"/>
    <property type="match status" value="1"/>
</dbReference>
<evidence type="ECO:0000313" key="3">
    <source>
        <dbReference type="EMBL" id="MUB66054.1"/>
    </source>
</evidence>
<reference evidence="3 4" key="1">
    <citation type="submission" date="2019-09" db="EMBL/GenBank/DDBJ databases">
        <title>Draft genome sequencing of Hungatella hathewayi 123Y-2.</title>
        <authorList>
            <person name="Lv Q."/>
            <person name="Li S."/>
        </authorList>
    </citation>
    <scope>NUCLEOTIDE SEQUENCE [LARGE SCALE GENOMIC DNA]</scope>
    <source>
        <strain evidence="3 4">123Y-2</strain>
    </source>
</reference>
<comment type="caution">
    <text evidence="3">The sequence shown here is derived from an EMBL/GenBank/DDBJ whole genome shotgun (WGS) entry which is preliminary data.</text>
</comment>
<reference evidence="2" key="2">
    <citation type="submission" date="2022-01" db="EMBL/GenBank/DDBJ databases">
        <title>Novel bile acid biosynthetic pathways are enriched in the microbiome of centenarians.</title>
        <authorList>
            <person name="Sato Y."/>
            <person name="Atarashi K."/>
            <person name="Plichta R.D."/>
            <person name="Arai Y."/>
            <person name="Sasajima S."/>
            <person name="Kearney M.S."/>
            <person name="Suda W."/>
            <person name="Takeshita K."/>
            <person name="Sasaki T."/>
            <person name="Okamoto S."/>
            <person name="Skelly N.A."/>
            <person name="Okamura Y."/>
            <person name="Vlamakis H."/>
            <person name="Li Y."/>
            <person name="Tanoue T."/>
            <person name="Takei H."/>
            <person name="Nittono H."/>
            <person name="Narushima S."/>
            <person name="Irie J."/>
            <person name="Itoh H."/>
            <person name="Moriya K."/>
            <person name="Sugiura Y."/>
            <person name="Suematsu M."/>
            <person name="Moritoki N."/>
            <person name="Shibata S."/>
            <person name="Littman R.D."/>
            <person name="Fischbach A.M."/>
            <person name="Uwamino Y."/>
            <person name="Inoue T."/>
            <person name="Honda A."/>
            <person name="Hattori M."/>
            <person name="Murai T."/>
            <person name="Xavier J.R."/>
            <person name="Hirose N."/>
            <person name="Honda K."/>
        </authorList>
    </citation>
    <scope>NUCLEOTIDE SEQUENCE</scope>
    <source>
        <strain evidence="2">CE91-St55</strain>
    </source>
</reference>
<dbReference type="PANTHER" id="PTHR37299">
    <property type="entry name" value="TRANSCRIPTIONAL REGULATOR-RELATED"/>
    <property type="match status" value="1"/>
</dbReference>
<dbReference type="SMART" id="SM00850">
    <property type="entry name" value="LytTR"/>
    <property type="match status" value="1"/>
</dbReference>
<evidence type="ECO:0000313" key="2">
    <source>
        <dbReference type="EMBL" id="GKH01599.1"/>
    </source>
</evidence>
<dbReference type="GO" id="GO:0003677">
    <property type="term" value="F:DNA binding"/>
    <property type="evidence" value="ECO:0007669"/>
    <property type="project" value="InterPro"/>
</dbReference>
<dbReference type="EMBL" id="BQNJ01000001">
    <property type="protein sequence ID" value="GKH01599.1"/>
    <property type="molecule type" value="Genomic_DNA"/>
</dbReference>
<organism evidence="3 4">
    <name type="scientific">Hungatella hathewayi</name>
    <dbReference type="NCBI Taxonomy" id="154046"/>
    <lineage>
        <taxon>Bacteria</taxon>
        <taxon>Bacillati</taxon>
        <taxon>Bacillota</taxon>
        <taxon>Clostridia</taxon>
        <taxon>Lachnospirales</taxon>
        <taxon>Lachnospiraceae</taxon>
        <taxon>Hungatella</taxon>
    </lineage>
</organism>
<dbReference type="Proteomes" id="UP000434223">
    <property type="component" value="Unassembled WGS sequence"/>
</dbReference>
<proteinExistence type="predicted"/>
<dbReference type="GO" id="GO:0000156">
    <property type="term" value="F:phosphorelay response regulator activity"/>
    <property type="evidence" value="ECO:0007669"/>
    <property type="project" value="InterPro"/>
</dbReference>